<protein>
    <submittedName>
        <fullName evidence="2">Peptidase S1 domain-containing protein</fullName>
    </submittedName>
</protein>
<accession>A0AC35TJH5</accession>
<dbReference type="WBParaSite" id="RSKR_0000127233.1">
    <property type="protein sequence ID" value="RSKR_0000127233.1"/>
    <property type="gene ID" value="RSKR_0000127233"/>
</dbReference>
<evidence type="ECO:0000313" key="2">
    <source>
        <dbReference type="WBParaSite" id="RSKR_0000127233.1"/>
    </source>
</evidence>
<proteinExistence type="predicted"/>
<evidence type="ECO:0000313" key="1">
    <source>
        <dbReference type="Proteomes" id="UP000095286"/>
    </source>
</evidence>
<organism evidence="1 2">
    <name type="scientific">Rhabditophanes sp. KR3021</name>
    <dbReference type="NCBI Taxonomy" id="114890"/>
    <lineage>
        <taxon>Eukaryota</taxon>
        <taxon>Metazoa</taxon>
        <taxon>Ecdysozoa</taxon>
        <taxon>Nematoda</taxon>
        <taxon>Chromadorea</taxon>
        <taxon>Rhabditida</taxon>
        <taxon>Tylenchina</taxon>
        <taxon>Panagrolaimomorpha</taxon>
        <taxon>Strongyloidoidea</taxon>
        <taxon>Alloionematidae</taxon>
        <taxon>Rhabditophanes</taxon>
    </lineage>
</organism>
<dbReference type="Proteomes" id="UP000095286">
    <property type="component" value="Unplaced"/>
</dbReference>
<sequence>MGLWDRVKFKHRGAISEIFKNIPTARSNCSPHLSIQNTDNDFLLETDFNHSVCQGDSGGPIGKVMQNQNESRFAVAGITSRGFSLCGWLHANIHRKLEKAATFFFNISCIAAEVNEFMAQAD</sequence>
<reference evidence="2" key="1">
    <citation type="submission" date="2016-11" db="UniProtKB">
        <authorList>
            <consortium name="WormBaseParasite"/>
        </authorList>
    </citation>
    <scope>IDENTIFICATION</scope>
    <source>
        <strain evidence="2">KR3021</strain>
    </source>
</reference>
<name>A0AC35TJH5_9BILA</name>